<dbReference type="EMBL" id="CAJNJA010005612">
    <property type="protein sequence ID" value="CAE7194252.1"/>
    <property type="molecule type" value="Genomic_DNA"/>
</dbReference>
<proteinExistence type="predicted"/>
<comment type="caution">
    <text evidence="2">The sequence shown here is derived from an EMBL/GenBank/DDBJ whole genome shotgun (WGS) entry which is preliminary data.</text>
</comment>
<evidence type="ECO:0000313" key="3">
    <source>
        <dbReference type="Proteomes" id="UP000601435"/>
    </source>
</evidence>
<feature type="region of interest" description="Disordered" evidence="1">
    <location>
        <begin position="75"/>
        <end position="94"/>
    </location>
</feature>
<protein>
    <submittedName>
        <fullName evidence="2">Uncharacterized protein</fullName>
    </submittedName>
</protein>
<dbReference type="OrthoDB" id="408869at2759"/>
<dbReference type="AlphaFoldDB" id="A0A812J2A7"/>
<organism evidence="2 3">
    <name type="scientific">Symbiodinium necroappetens</name>
    <dbReference type="NCBI Taxonomy" id="1628268"/>
    <lineage>
        <taxon>Eukaryota</taxon>
        <taxon>Sar</taxon>
        <taxon>Alveolata</taxon>
        <taxon>Dinophyceae</taxon>
        <taxon>Suessiales</taxon>
        <taxon>Symbiodiniaceae</taxon>
        <taxon>Symbiodinium</taxon>
    </lineage>
</organism>
<name>A0A812J2A7_9DINO</name>
<sequence length="981" mass="110974">MAEKKDPRTLSCIWAKHGAKWCSRWPWLTAVEDEAGKVQWLGCSTCSQCPGKQSDQNPFAGCRVPASSAQTSVFENHAKSRAHKERSESLGADSGVPVVAPSVREFADVLDAVFKGDSELDSCGPWKFRCMTWCLAEAHRNVLREKLAKSESISLVQDVRKNQLLVMFTSVDAGLEVTSGVLGQVDLAERSSFQAKGLFRGTVLVLGRFVARNLGKPVRDGNPTGTLDESLLQTIKAKVELYATDAAADEQRAGRLLQRFFSSLQVVQYDKAHAAQRILSRTWPTDPHIHRLVQELVTGENALTQKIRHSGIFRKRWEEAVAAMTPQAKRKIKNLACAKHRWLSAALPFRRAVLYLRPLIRVAQSIVAERGRGTPEGETAHRWLSNLSSETALQLAMVADATDETLAVSRFFDKDTYNKAELTAEISKFLCKCTWLFERRGVLGTGFTAYILELLRRSPCNFNLGGKVCSIQSPSQHDIESCLQRMTNWLQLVRLTIQAEFPHFEALQLFRLFDLQSTPMPSDMERMSHLLKLNHAQFKREFEDLRPSAEWHWRHGHPDCQLAWHAAAKKTPPGESLNAALIRYLSWQANTSPLERGFAKSVQSCSKNRADVSETRVDDQMQLLSLCRTTGRGRARALPKHENLIESARVLWTSHFGLPRNRQRVPEHLRGRKRSASSDSTETSFLKRRRSEVEQGAAGVDSKDAFAAAERQVGVHGWQQSHEDERRFLQLKQKGRFCMAVRDGALPWDKLSQRLKDFYLAYLANDDRLSAQAWKKNSFRFQRPAFPNLTGGSIWWTEDAQRHGTEIQMRRVSRKLGLEIVESPLQATVHVWLQLTQPASAADMWMVALHGKLVLDLTCFLSEGRKGGFLVYEAAIAVQRCIHVTPRFARDHARIAHDILYYCKPRFRGLSRWVAENALPEFRKQMQKALAAKKPTRVLVFGTDVDKQSDLGQVKLFVTAADLQVLLHVDDKRSWYGMGPQ</sequence>
<feature type="region of interest" description="Disordered" evidence="1">
    <location>
        <begin position="663"/>
        <end position="700"/>
    </location>
</feature>
<evidence type="ECO:0000313" key="2">
    <source>
        <dbReference type="EMBL" id="CAE7194252.1"/>
    </source>
</evidence>
<reference evidence="2" key="1">
    <citation type="submission" date="2021-02" db="EMBL/GenBank/DDBJ databases">
        <authorList>
            <person name="Dougan E. K."/>
            <person name="Rhodes N."/>
            <person name="Thang M."/>
            <person name="Chan C."/>
        </authorList>
    </citation>
    <scope>NUCLEOTIDE SEQUENCE</scope>
</reference>
<evidence type="ECO:0000256" key="1">
    <source>
        <dbReference type="SAM" id="MobiDB-lite"/>
    </source>
</evidence>
<dbReference type="Proteomes" id="UP000601435">
    <property type="component" value="Unassembled WGS sequence"/>
</dbReference>
<accession>A0A812J2A7</accession>
<keyword evidence="3" id="KW-1185">Reference proteome</keyword>
<gene>
    <name evidence="2" type="ORF">SNEC2469_LOCUS1282</name>
</gene>